<gene>
    <name evidence="1" type="ORF">DERYTH_LOCUS25008</name>
</gene>
<evidence type="ECO:0000313" key="2">
    <source>
        <dbReference type="Proteomes" id="UP000789405"/>
    </source>
</evidence>
<dbReference type="AlphaFoldDB" id="A0A9N9K337"/>
<name>A0A9N9K337_9GLOM</name>
<evidence type="ECO:0000313" key="1">
    <source>
        <dbReference type="EMBL" id="CAG8809033.1"/>
    </source>
</evidence>
<reference evidence="1" key="1">
    <citation type="submission" date="2021-06" db="EMBL/GenBank/DDBJ databases">
        <authorList>
            <person name="Kallberg Y."/>
            <person name="Tangrot J."/>
            <person name="Rosling A."/>
        </authorList>
    </citation>
    <scope>NUCLEOTIDE SEQUENCE</scope>
    <source>
        <strain evidence="1">MA453B</strain>
    </source>
</reference>
<sequence>MAFMENLDLDKYDVQYGTWLSKRTDSNKKSYNNIRHIIINGRLFFEIKTNLKNITFLFDIKIYNKYSTYTWTAKKLNNYYNLAVSIKDKNGITYQKLYKRILKEEG</sequence>
<protein>
    <submittedName>
        <fullName evidence="1">4859_t:CDS:1</fullName>
    </submittedName>
</protein>
<dbReference type="OrthoDB" id="2355983at2759"/>
<accession>A0A9N9K337</accession>
<comment type="caution">
    <text evidence="1">The sequence shown here is derived from an EMBL/GenBank/DDBJ whole genome shotgun (WGS) entry which is preliminary data.</text>
</comment>
<feature type="non-terminal residue" evidence="1">
    <location>
        <position position="106"/>
    </location>
</feature>
<dbReference type="EMBL" id="CAJVPY010044576">
    <property type="protein sequence ID" value="CAG8809033.1"/>
    <property type="molecule type" value="Genomic_DNA"/>
</dbReference>
<dbReference type="Proteomes" id="UP000789405">
    <property type="component" value="Unassembled WGS sequence"/>
</dbReference>
<keyword evidence="2" id="KW-1185">Reference proteome</keyword>
<organism evidence="1 2">
    <name type="scientific">Dentiscutata erythropus</name>
    <dbReference type="NCBI Taxonomy" id="1348616"/>
    <lineage>
        <taxon>Eukaryota</taxon>
        <taxon>Fungi</taxon>
        <taxon>Fungi incertae sedis</taxon>
        <taxon>Mucoromycota</taxon>
        <taxon>Glomeromycotina</taxon>
        <taxon>Glomeromycetes</taxon>
        <taxon>Diversisporales</taxon>
        <taxon>Gigasporaceae</taxon>
        <taxon>Dentiscutata</taxon>
    </lineage>
</organism>
<proteinExistence type="predicted"/>